<dbReference type="PANTHER" id="PTHR33204:SF29">
    <property type="entry name" value="TRANSCRIPTIONAL REGULATOR"/>
    <property type="match status" value="1"/>
</dbReference>
<dbReference type="GO" id="GO:0003677">
    <property type="term" value="F:DNA binding"/>
    <property type="evidence" value="ECO:0007669"/>
    <property type="project" value="UniProtKB-KW"/>
</dbReference>
<accession>A0A7K1TDX6</accession>
<protein>
    <submittedName>
        <fullName evidence="5">Transcriptional regulator</fullName>
    </submittedName>
</protein>
<dbReference type="PROSITE" id="PS51118">
    <property type="entry name" value="HTH_HXLR"/>
    <property type="match status" value="1"/>
</dbReference>
<keyword evidence="3" id="KW-0804">Transcription</keyword>
<feature type="domain" description="HTH hxlR-type" evidence="4">
    <location>
        <begin position="11"/>
        <end position="109"/>
    </location>
</feature>
<keyword evidence="2" id="KW-0238">DNA-binding</keyword>
<name>A0A7K1TDX6_9BACT</name>
<dbReference type="InterPro" id="IPR036390">
    <property type="entry name" value="WH_DNA-bd_sf"/>
</dbReference>
<organism evidence="5 6">
    <name type="scientific">Hymenobacter ginkgonis</name>
    <dbReference type="NCBI Taxonomy" id="2682976"/>
    <lineage>
        <taxon>Bacteria</taxon>
        <taxon>Pseudomonadati</taxon>
        <taxon>Bacteroidota</taxon>
        <taxon>Cytophagia</taxon>
        <taxon>Cytophagales</taxon>
        <taxon>Hymenobacteraceae</taxon>
        <taxon>Hymenobacter</taxon>
    </lineage>
</organism>
<reference evidence="5 6" key="1">
    <citation type="submission" date="2019-12" db="EMBL/GenBank/DDBJ databases">
        <title>Hymenobacter sp. HMF4947 Genome sequencing and assembly.</title>
        <authorList>
            <person name="Kang H."/>
            <person name="Cha I."/>
            <person name="Kim H."/>
            <person name="Joh K."/>
        </authorList>
    </citation>
    <scope>NUCLEOTIDE SEQUENCE [LARGE SCALE GENOMIC DNA]</scope>
    <source>
        <strain evidence="5 6">HMF4947</strain>
    </source>
</reference>
<comment type="caution">
    <text evidence="5">The sequence shown here is derived from an EMBL/GenBank/DDBJ whole genome shotgun (WGS) entry which is preliminary data.</text>
</comment>
<evidence type="ECO:0000313" key="5">
    <source>
        <dbReference type="EMBL" id="MVN76599.1"/>
    </source>
</evidence>
<evidence type="ECO:0000256" key="3">
    <source>
        <dbReference type="ARBA" id="ARBA00023163"/>
    </source>
</evidence>
<keyword evidence="1" id="KW-0805">Transcription regulation</keyword>
<dbReference type="Proteomes" id="UP000441336">
    <property type="component" value="Unassembled WGS sequence"/>
</dbReference>
<dbReference type="Gene3D" id="1.10.10.10">
    <property type="entry name" value="Winged helix-like DNA-binding domain superfamily/Winged helix DNA-binding domain"/>
    <property type="match status" value="1"/>
</dbReference>
<dbReference type="RefSeq" id="WP_157564675.1">
    <property type="nucleotide sequence ID" value="NZ_WQKZ01000002.1"/>
</dbReference>
<sequence length="112" mass="12418">MKDAAFCTSSCPMTRTMSVLGGKWKLILIDHLGERRVRFGQLAQRVSLISRKVLTEQLKELEDDGIVRREAFAELPPRVEYSLTAHGLALLPILAQLRSWHCSAATAEVAAA</sequence>
<proteinExistence type="predicted"/>
<dbReference type="Pfam" id="PF01638">
    <property type="entry name" value="HxlR"/>
    <property type="match status" value="1"/>
</dbReference>
<dbReference type="InterPro" id="IPR036388">
    <property type="entry name" value="WH-like_DNA-bd_sf"/>
</dbReference>
<evidence type="ECO:0000256" key="1">
    <source>
        <dbReference type="ARBA" id="ARBA00023015"/>
    </source>
</evidence>
<evidence type="ECO:0000256" key="2">
    <source>
        <dbReference type="ARBA" id="ARBA00023125"/>
    </source>
</evidence>
<evidence type="ECO:0000259" key="4">
    <source>
        <dbReference type="PROSITE" id="PS51118"/>
    </source>
</evidence>
<dbReference type="InterPro" id="IPR002577">
    <property type="entry name" value="HTH_HxlR"/>
</dbReference>
<dbReference type="AlphaFoldDB" id="A0A7K1TDX6"/>
<dbReference type="PANTHER" id="PTHR33204">
    <property type="entry name" value="TRANSCRIPTIONAL REGULATOR, MARR FAMILY"/>
    <property type="match status" value="1"/>
</dbReference>
<gene>
    <name evidence="5" type="ORF">GO988_09715</name>
</gene>
<keyword evidence="6" id="KW-1185">Reference proteome</keyword>
<dbReference type="SUPFAM" id="SSF46785">
    <property type="entry name" value="Winged helix' DNA-binding domain"/>
    <property type="match status" value="1"/>
</dbReference>
<dbReference type="EMBL" id="WQKZ01000002">
    <property type="protein sequence ID" value="MVN76599.1"/>
    <property type="molecule type" value="Genomic_DNA"/>
</dbReference>
<evidence type="ECO:0000313" key="6">
    <source>
        <dbReference type="Proteomes" id="UP000441336"/>
    </source>
</evidence>